<dbReference type="Proteomes" id="UP000789396">
    <property type="component" value="Unassembled WGS sequence"/>
</dbReference>
<evidence type="ECO:0000313" key="2">
    <source>
        <dbReference type="Proteomes" id="UP000789396"/>
    </source>
</evidence>
<organism evidence="1 2">
    <name type="scientific">Racocetra fulgida</name>
    <dbReference type="NCBI Taxonomy" id="60492"/>
    <lineage>
        <taxon>Eukaryota</taxon>
        <taxon>Fungi</taxon>
        <taxon>Fungi incertae sedis</taxon>
        <taxon>Mucoromycota</taxon>
        <taxon>Glomeromycotina</taxon>
        <taxon>Glomeromycetes</taxon>
        <taxon>Diversisporales</taxon>
        <taxon>Gigasporaceae</taxon>
        <taxon>Racocetra</taxon>
    </lineage>
</organism>
<name>A0A9N9JEW2_9GLOM</name>
<protein>
    <submittedName>
        <fullName evidence="1">7051_t:CDS:1</fullName>
    </submittedName>
</protein>
<keyword evidence="2" id="KW-1185">Reference proteome</keyword>
<reference evidence="1" key="1">
    <citation type="submission" date="2021-06" db="EMBL/GenBank/DDBJ databases">
        <authorList>
            <person name="Kallberg Y."/>
            <person name="Tangrot J."/>
            <person name="Rosling A."/>
        </authorList>
    </citation>
    <scope>NUCLEOTIDE SEQUENCE</scope>
    <source>
        <strain evidence="1">IN212</strain>
    </source>
</reference>
<gene>
    <name evidence="1" type="ORF">RFULGI_LOCUS15575</name>
</gene>
<dbReference type="EMBL" id="CAJVPZ010050782">
    <property type="protein sequence ID" value="CAG8778071.1"/>
    <property type="molecule type" value="Genomic_DNA"/>
</dbReference>
<sequence length="47" mass="5161">PKPQLQASSASQTMEIDSMLAEIDAIRVQGGDVNIASLEDFHWALIY</sequence>
<comment type="caution">
    <text evidence="1">The sequence shown here is derived from an EMBL/GenBank/DDBJ whole genome shotgun (WGS) entry which is preliminary data.</text>
</comment>
<feature type="non-terminal residue" evidence="1">
    <location>
        <position position="47"/>
    </location>
</feature>
<proteinExistence type="predicted"/>
<feature type="non-terminal residue" evidence="1">
    <location>
        <position position="1"/>
    </location>
</feature>
<evidence type="ECO:0000313" key="1">
    <source>
        <dbReference type="EMBL" id="CAG8778071.1"/>
    </source>
</evidence>
<accession>A0A9N9JEW2</accession>
<dbReference type="AlphaFoldDB" id="A0A9N9JEW2"/>